<dbReference type="STRING" id="329726.AM1_6081"/>
<dbReference type="KEGG" id="amr:AM1_6081"/>
<dbReference type="Proteomes" id="UP000000268">
    <property type="component" value="Chromosome"/>
</dbReference>
<proteinExistence type="predicted"/>
<dbReference type="AlphaFoldDB" id="B0C3S6"/>
<dbReference type="EMBL" id="CP000828">
    <property type="protein sequence ID" value="ABW31013.1"/>
    <property type="molecule type" value="Genomic_DNA"/>
</dbReference>
<dbReference type="HOGENOM" id="CLU_3264081_0_0_3"/>
<protein>
    <submittedName>
        <fullName evidence="1">Uncharacterized protein</fullName>
    </submittedName>
</protein>
<accession>B0C3S6</accession>
<gene>
    <name evidence="1" type="ordered locus">AM1_6081</name>
</gene>
<name>B0C3S6_ACAM1</name>
<organism evidence="1 2">
    <name type="scientific">Acaryochloris marina (strain MBIC 11017)</name>
    <dbReference type="NCBI Taxonomy" id="329726"/>
    <lineage>
        <taxon>Bacteria</taxon>
        <taxon>Bacillati</taxon>
        <taxon>Cyanobacteriota</taxon>
        <taxon>Cyanophyceae</taxon>
        <taxon>Acaryochloridales</taxon>
        <taxon>Acaryochloridaceae</taxon>
        <taxon>Acaryochloris</taxon>
    </lineage>
</organism>
<keyword evidence="2" id="KW-1185">Reference proteome</keyword>
<reference evidence="1 2" key="1">
    <citation type="journal article" date="2008" name="Proc. Natl. Acad. Sci. U.S.A.">
        <title>Niche adaptation and genome expansion in the chlorophyll d-producing cyanobacterium Acaryochloris marina.</title>
        <authorList>
            <person name="Swingley W.D."/>
            <person name="Chen M."/>
            <person name="Cheung P.C."/>
            <person name="Conrad A.L."/>
            <person name="Dejesa L.C."/>
            <person name="Hao J."/>
            <person name="Honchak B.M."/>
            <person name="Karbach L.E."/>
            <person name="Kurdoglu A."/>
            <person name="Lahiri S."/>
            <person name="Mastrian S.D."/>
            <person name="Miyashita H."/>
            <person name="Page L."/>
            <person name="Ramakrishna P."/>
            <person name="Satoh S."/>
            <person name="Sattley W.M."/>
            <person name="Shimada Y."/>
            <person name="Taylor H.L."/>
            <person name="Tomo T."/>
            <person name="Tsuchiya T."/>
            <person name="Wang Z.T."/>
            <person name="Raymond J."/>
            <person name="Mimuro M."/>
            <person name="Blankenship R.E."/>
            <person name="Touchman J.W."/>
        </authorList>
    </citation>
    <scope>NUCLEOTIDE SEQUENCE [LARGE SCALE GENOMIC DNA]</scope>
    <source>
        <strain evidence="2">MBIC 11017</strain>
    </source>
</reference>
<sequence length="41" mass="4855">MYVTTKNSMYELGTPHSDCAKDASDWLNYTDHQLVKKLTYW</sequence>
<evidence type="ECO:0000313" key="1">
    <source>
        <dbReference type="EMBL" id="ABW31013.1"/>
    </source>
</evidence>
<evidence type="ECO:0000313" key="2">
    <source>
        <dbReference type="Proteomes" id="UP000000268"/>
    </source>
</evidence>